<evidence type="ECO:0000313" key="2">
    <source>
        <dbReference type="Proteomes" id="UP001500962"/>
    </source>
</evidence>
<accession>A0AAV3SFL3</accession>
<name>A0AAV3SFL3_HALDO</name>
<sequence>MHPLGCGSNGSGGVDDYQWLSLSYQAVRWTSIVVETQVVSMGDEITDTDTAVEIAKDYADDECVGELGEILDARRENNDWIIEFRTHTFSDTYKHRVQMSPIGNVFSHDRTP</sequence>
<dbReference type="EMBL" id="BAAADN010000020">
    <property type="protein sequence ID" value="GAA0457770.1"/>
    <property type="molecule type" value="Genomic_DNA"/>
</dbReference>
<comment type="caution">
    <text evidence="1">The sequence shown here is derived from an EMBL/GenBank/DDBJ whole genome shotgun (WGS) entry which is preliminary data.</text>
</comment>
<dbReference type="Proteomes" id="UP001500962">
    <property type="component" value="Unassembled WGS sequence"/>
</dbReference>
<dbReference type="AlphaFoldDB" id="A0AAV3SFL3"/>
<protein>
    <submittedName>
        <fullName evidence="1">Uncharacterized protein</fullName>
    </submittedName>
</protein>
<reference evidence="1" key="1">
    <citation type="journal article" date="2014" name="Int. J. Syst. Evol. Microbiol.">
        <title>Complete genome sequence of Corynebacterium casei LMG S-19264T (=DSM 44701T), isolated from a smear-ripened cheese.</title>
        <authorList>
            <consortium name="US DOE Joint Genome Institute (JGI-PGF)"/>
            <person name="Walter F."/>
            <person name="Albersmeier A."/>
            <person name="Kalinowski J."/>
            <person name="Ruckert C."/>
        </authorList>
    </citation>
    <scope>NUCLEOTIDE SEQUENCE</scope>
    <source>
        <strain evidence="1">JCM 12289</strain>
    </source>
</reference>
<evidence type="ECO:0000313" key="1">
    <source>
        <dbReference type="EMBL" id="GAA0457770.1"/>
    </source>
</evidence>
<proteinExistence type="predicted"/>
<organism evidence="1 2">
    <name type="scientific">Halococcus dombrowskii</name>
    <dbReference type="NCBI Taxonomy" id="179637"/>
    <lineage>
        <taxon>Archaea</taxon>
        <taxon>Methanobacteriati</taxon>
        <taxon>Methanobacteriota</taxon>
        <taxon>Stenosarchaea group</taxon>
        <taxon>Halobacteria</taxon>
        <taxon>Halobacteriales</taxon>
        <taxon>Halococcaceae</taxon>
        <taxon>Halococcus</taxon>
    </lineage>
</organism>
<reference evidence="1" key="2">
    <citation type="submission" date="2023-12" db="EMBL/GenBank/DDBJ databases">
        <authorList>
            <person name="Sun Q."/>
            <person name="Inoue M."/>
        </authorList>
    </citation>
    <scope>NUCLEOTIDE SEQUENCE</scope>
    <source>
        <strain evidence="1">JCM 12289</strain>
    </source>
</reference>
<gene>
    <name evidence="1" type="ORF">GCM10008985_12400</name>
</gene>